<keyword evidence="4" id="KW-1185">Reference proteome</keyword>
<dbReference type="InterPro" id="IPR044925">
    <property type="entry name" value="His-Me_finger_sf"/>
</dbReference>
<dbReference type="GO" id="GO:0004518">
    <property type="term" value="F:nuclease activity"/>
    <property type="evidence" value="ECO:0007669"/>
    <property type="project" value="UniProtKB-KW"/>
</dbReference>
<sequence>MISVSLNDEEPIIKSINIIVKAEGSSTIDMAYYESVIGLSGDDLLYELNSILNEGFKQLSYDDAKWVLEESDRDPNNPNNVILVYTRESVQGQWNYPNWNREHTWPQSKLHTSGQKADMHNLKPSDVAENSRRGNLPFGYMTGSGVYEPHDDVKGDVARILFYMATMYLDLDIESGILGQMSILLDWHQIDPVDDFERNRNEVIYSYQKNRNPFIDYPHLVEEIWG</sequence>
<protein>
    <submittedName>
        <fullName evidence="3">Ribonuclease</fullName>
    </submittedName>
</protein>
<accession>A0A7L6N5Z3</accession>
<dbReference type="AlphaFoldDB" id="A0A7L6N5Z3"/>
<evidence type="ECO:0000256" key="1">
    <source>
        <dbReference type="ARBA" id="ARBA00022722"/>
    </source>
</evidence>
<dbReference type="KEGG" id="tbk:HF295_03130"/>
<dbReference type="GO" id="GO:0016787">
    <property type="term" value="F:hydrolase activity"/>
    <property type="evidence" value="ECO:0007669"/>
    <property type="project" value="UniProtKB-KW"/>
</dbReference>
<name>A0A7L6N5Z3_9MOLU</name>
<gene>
    <name evidence="3" type="ORF">HF295_03130</name>
</gene>
<dbReference type="SUPFAM" id="SSF54060">
    <property type="entry name" value="His-Me finger endonucleases"/>
    <property type="match status" value="1"/>
</dbReference>
<evidence type="ECO:0000313" key="4">
    <source>
        <dbReference type="Proteomes" id="UP000512167"/>
    </source>
</evidence>
<reference evidence="3 4" key="1">
    <citation type="submission" date="2020-04" db="EMBL/GenBank/DDBJ databases">
        <authorList>
            <person name="Zheng R.K."/>
            <person name="Sun C.M."/>
        </authorList>
    </citation>
    <scope>NUCLEOTIDE SEQUENCE [LARGE SCALE GENOMIC DNA]</scope>
    <source>
        <strain evidence="4">zrk29</strain>
    </source>
</reference>
<organism evidence="3 4">
    <name type="scientific">Hujiaoplasma nucleasis</name>
    <dbReference type="NCBI Taxonomy" id="2725268"/>
    <lineage>
        <taxon>Bacteria</taxon>
        <taxon>Bacillati</taxon>
        <taxon>Mycoplasmatota</taxon>
        <taxon>Mollicutes</taxon>
        <taxon>Candidatus Izemoplasmatales</taxon>
        <taxon>Hujiaoplasmataceae</taxon>
        <taxon>Hujiaoplasma</taxon>
    </lineage>
</organism>
<evidence type="ECO:0000313" key="3">
    <source>
        <dbReference type="EMBL" id="QLY40961.1"/>
    </source>
</evidence>
<dbReference type="EMBL" id="CP051151">
    <property type="protein sequence ID" value="QLY40961.1"/>
    <property type="molecule type" value="Genomic_DNA"/>
</dbReference>
<proteinExistence type="predicted"/>
<dbReference type="PANTHER" id="PTHR33607:SF2">
    <property type="entry name" value="ENDONUCLEASE-1"/>
    <property type="match status" value="1"/>
</dbReference>
<evidence type="ECO:0000256" key="2">
    <source>
        <dbReference type="ARBA" id="ARBA00022801"/>
    </source>
</evidence>
<keyword evidence="1" id="KW-0540">Nuclease</keyword>
<dbReference type="PANTHER" id="PTHR33607">
    <property type="entry name" value="ENDONUCLEASE-1"/>
    <property type="match status" value="1"/>
</dbReference>
<dbReference type="Pfam" id="PF04231">
    <property type="entry name" value="Endonuclease_1"/>
    <property type="match status" value="1"/>
</dbReference>
<keyword evidence="2" id="KW-0378">Hydrolase</keyword>
<dbReference type="InterPro" id="IPR007346">
    <property type="entry name" value="Endonuclease-I"/>
</dbReference>
<dbReference type="Proteomes" id="UP000512167">
    <property type="component" value="Chromosome"/>
</dbReference>